<reference evidence="2 3" key="1">
    <citation type="submission" date="2014-12" db="EMBL/GenBank/DDBJ databases">
        <title>16Stimator: statistical estimation of ribosomal gene copy numbers from draft genome assemblies.</title>
        <authorList>
            <person name="Perisin M.A."/>
            <person name="Vetter M."/>
            <person name="Gilbert J.A."/>
            <person name="Bergelson J."/>
        </authorList>
    </citation>
    <scope>NUCLEOTIDE SEQUENCE [LARGE SCALE GENOMIC DNA]</scope>
    <source>
        <strain evidence="2 3">MEDvA23</strain>
    </source>
</reference>
<evidence type="ECO:0000313" key="2">
    <source>
        <dbReference type="EMBL" id="KIQ35258.1"/>
    </source>
</evidence>
<dbReference type="AlphaFoldDB" id="A0A0D0M0T4"/>
<dbReference type="Gene3D" id="3.30.1540.10">
    <property type="entry name" value="formyl-coa transferase, domain 3"/>
    <property type="match status" value="1"/>
</dbReference>
<dbReference type="InterPro" id="IPR023606">
    <property type="entry name" value="CoA-Trfase_III_dom_1_sf"/>
</dbReference>
<proteinExistence type="predicted"/>
<dbReference type="EMBL" id="JXQQ01000010">
    <property type="protein sequence ID" value="KIQ35258.1"/>
    <property type="molecule type" value="Genomic_DNA"/>
</dbReference>
<dbReference type="OrthoDB" id="9058532at2"/>
<dbReference type="Gene3D" id="3.40.50.10540">
    <property type="entry name" value="Crotonobetainyl-coa:carnitine coa-transferase, domain 1"/>
    <property type="match status" value="1"/>
</dbReference>
<name>A0A0D0M0T4_VARPD</name>
<protein>
    <submittedName>
        <fullName evidence="2">Carnitine dehydratase</fullName>
    </submittedName>
</protein>
<dbReference type="InterPro" id="IPR044855">
    <property type="entry name" value="CoA-Trfase_III_dom3_sf"/>
</dbReference>
<evidence type="ECO:0000256" key="1">
    <source>
        <dbReference type="ARBA" id="ARBA00022679"/>
    </source>
</evidence>
<comment type="caution">
    <text evidence="2">The sequence shown here is derived from an EMBL/GenBank/DDBJ whole genome shotgun (WGS) entry which is preliminary data.</text>
</comment>
<dbReference type="SUPFAM" id="SSF89796">
    <property type="entry name" value="CoA-transferase family III (CaiB/BaiF)"/>
    <property type="match status" value="1"/>
</dbReference>
<dbReference type="InterPro" id="IPR050483">
    <property type="entry name" value="CoA-transferase_III_domain"/>
</dbReference>
<dbReference type="RefSeq" id="WP_042577662.1">
    <property type="nucleotide sequence ID" value="NZ_JXQQ01000010.1"/>
</dbReference>
<dbReference type="InterPro" id="IPR003673">
    <property type="entry name" value="CoA-Trfase_fam_III"/>
</dbReference>
<accession>A0A0D0M0T4</accession>
<sequence length="406" mass="43426">MNFESKEASTPAAPLKKVRVIDLGQYIAGPGAAMVLAELGAQVIKIEPLAGDQARHIGRYGESMIRAYSRGKQSIALNLKSKAGLEIAWRLIGESDVVIQNLRPGAVDGLGLGPAAVRERFPRVIYLSISGFGDQGPSSERPGYDIAAQAESGLMSVTGEPDRLPQKVGVPIIDAAAAHLGAQAVLAALYGREQTGLGETLRTSLLEVAMHLQATTWCDYLGGAPEPTRMGDGQPNNAPAAEVVPTLDGHIVLSAYADEHWARFCRVVGREALVADPRFSSNALRVQHRRELRSVLCECLSSFTSQECVSLLSRHQIVVGSVRSYRQVLHSEDIQASGILVEASGADGRRYPTLGLPYRLGEAPRARPQAAPSCGADTDQILNALGFTANEIDELRRADVVAGRRP</sequence>
<gene>
    <name evidence="2" type="ORF">RT97_04925</name>
</gene>
<dbReference type="GO" id="GO:0008410">
    <property type="term" value="F:CoA-transferase activity"/>
    <property type="evidence" value="ECO:0007669"/>
    <property type="project" value="TreeGrafter"/>
</dbReference>
<dbReference type="Pfam" id="PF02515">
    <property type="entry name" value="CoA_transf_3"/>
    <property type="match status" value="1"/>
</dbReference>
<dbReference type="Proteomes" id="UP000032067">
    <property type="component" value="Unassembled WGS sequence"/>
</dbReference>
<organism evidence="2 3">
    <name type="scientific">Variovorax paradoxus</name>
    <dbReference type="NCBI Taxonomy" id="34073"/>
    <lineage>
        <taxon>Bacteria</taxon>
        <taxon>Pseudomonadati</taxon>
        <taxon>Pseudomonadota</taxon>
        <taxon>Betaproteobacteria</taxon>
        <taxon>Burkholderiales</taxon>
        <taxon>Comamonadaceae</taxon>
        <taxon>Variovorax</taxon>
    </lineage>
</organism>
<dbReference type="PANTHER" id="PTHR48207">
    <property type="entry name" value="SUCCINATE--HYDROXYMETHYLGLUTARATE COA-TRANSFERASE"/>
    <property type="match status" value="1"/>
</dbReference>
<dbReference type="PANTHER" id="PTHR48207:SF3">
    <property type="entry name" value="SUCCINATE--HYDROXYMETHYLGLUTARATE COA-TRANSFERASE"/>
    <property type="match status" value="1"/>
</dbReference>
<evidence type="ECO:0000313" key="3">
    <source>
        <dbReference type="Proteomes" id="UP000032067"/>
    </source>
</evidence>
<keyword evidence="1" id="KW-0808">Transferase</keyword>